<dbReference type="PANTHER" id="PTHR23505:SF9">
    <property type="entry name" value="PROTEIN, PUTATIVE-RELATED"/>
    <property type="match status" value="1"/>
</dbReference>
<dbReference type="Proteomes" id="UP000187209">
    <property type="component" value="Unassembled WGS sequence"/>
</dbReference>
<dbReference type="InterPro" id="IPR020846">
    <property type="entry name" value="MFS_dom"/>
</dbReference>
<feature type="domain" description="Major facilitator superfamily (MFS) profile" evidence="8">
    <location>
        <begin position="26"/>
        <end position="458"/>
    </location>
</feature>
<comment type="similarity">
    <text evidence="6">Belongs to the major facilitator superfamily. Spinster (TC 2.A.1.49) family.</text>
</comment>
<protein>
    <recommendedName>
        <fullName evidence="8">Major facilitator superfamily (MFS) profile domain-containing protein</fullName>
    </recommendedName>
</protein>
<dbReference type="GO" id="GO:0016020">
    <property type="term" value="C:membrane"/>
    <property type="evidence" value="ECO:0007669"/>
    <property type="project" value="UniProtKB-SubCell"/>
</dbReference>
<organism evidence="9 10">
    <name type="scientific">Stentor coeruleus</name>
    <dbReference type="NCBI Taxonomy" id="5963"/>
    <lineage>
        <taxon>Eukaryota</taxon>
        <taxon>Sar</taxon>
        <taxon>Alveolata</taxon>
        <taxon>Ciliophora</taxon>
        <taxon>Postciliodesmatophora</taxon>
        <taxon>Heterotrichea</taxon>
        <taxon>Heterotrichida</taxon>
        <taxon>Stentoridae</taxon>
        <taxon>Stentor</taxon>
    </lineage>
</organism>
<keyword evidence="5 7" id="KW-0472">Membrane</keyword>
<evidence type="ECO:0000256" key="3">
    <source>
        <dbReference type="ARBA" id="ARBA00022692"/>
    </source>
</evidence>
<feature type="transmembrane region" description="Helical" evidence="7">
    <location>
        <begin position="96"/>
        <end position="117"/>
    </location>
</feature>
<dbReference type="SUPFAM" id="SSF103473">
    <property type="entry name" value="MFS general substrate transporter"/>
    <property type="match status" value="1"/>
</dbReference>
<accession>A0A1R2BJ75</accession>
<evidence type="ECO:0000313" key="10">
    <source>
        <dbReference type="Proteomes" id="UP000187209"/>
    </source>
</evidence>
<evidence type="ECO:0000256" key="4">
    <source>
        <dbReference type="ARBA" id="ARBA00022989"/>
    </source>
</evidence>
<dbReference type="GO" id="GO:0022857">
    <property type="term" value="F:transmembrane transporter activity"/>
    <property type="evidence" value="ECO:0007669"/>
    <property type="project" value="InterPro"/>
</dbReference>
<comment type="subcellular location">
    <subcellularLocation>
        <location evidence="1">Membrane</location>
        <topology evidence="1">Multi-pass membrane protein</topology>
    </subcellularLocation>
</comment>
<evidence type="ECO:0000256" key="7">
    <source>
        <dbReference type="SAM" id="Phobius"/>
    </source>
</evidence>
<dbReference type="Gene3D" id="1.20.1250.20">
    <property type="entry name" value="MFS general substrate transporter like domains"/>
    <property type="match status" value="1"/>
</dbReference>
<feature type="transmembrane region" description="Helical" evidence="7">
    <location>
        <begin position="298"/>
        <end position="321"/>
    </location>
</feature>
<reference evidence="9 10" key="1">
    <citation type="submission" date="2016-11" db="EMBL/GenBank/DDBJ databases">
        <title>The macronuclear genome of Stentor coeruleus: a giant cell with tiny introns.</title>
        <authorList>
            <person name="Slabodnick M."/>
            <person name="Ruby J.G."/>
            <person name="Reiff S.B."/>
            <person name="Swart E.C."/>
            <person name="Gosai S."/>
            <person name="Prabakaran S."/>
            <person name="Witkowska E."/>
            <person name="Larue G.E."/>
            <person name="Fisher S."/>
            <person name="Freeman R.M."/>
            <person name="Gunawardena J."/>
            <person name="Chu W."/>
            <person name="Stover N.A."/>
            <person name="Gregory B.D."/>
            <person name="Nowacki M."/>
            <person name="Derisi J."/>
            <person name="Roy S.W."/>
            <person name="Marshall W.F."/>
            <person name="Sood P."/>
        </authorList>
    </citation>
    <scope>NUCLEOTIDE SEQUENCE [LARGE SCALE GENOMIC DNA]</scope>
    <source>
        <strain evidence="9">WM001</strain>
    </source>
</reference>
<keyword evidence="4 7" id="KW-1133">Transmembrane helix</keyword>
<feature type="transmembrane region" description="Helical" evidence="7">
    <location>
        <begin position="261"/>
        <end position="283"/>
    </location>
</feature>
<evidence type="ECO:0000256" key="6">
    <source>
        <dbReference type="ARBA" id="ARBA00024338"/>
    </source>
</evidence>
<evidence type="ECO:0000256" key="1">
    <source>
        <dbReference type="ARBA" id="ARBA00004141"/>
    </source>
</evidence>
<evidence type="ECO:0000259" key="8">
    <source>
        <dbReference type="PROSITE" id="PS50850"/>
    </source>
</evidence>
<keyword evidence="3 7" id="KW-0812">Transmembrane</keyword>
<comment type="caution">
    <text evidence="9">The sequence shown here is derived from an EMBL/GenBank/DDBJ whole genome shotgun (WGS) entry which is preliminary data.</text>
</comment>
<evidence type="ECO:0000256" key="2">
    <source>
        <dbReference type="ARBA" id="ARBA00022448"/>
    </source>
</evidence>
<feature type="transmembrane region" description="Helical" evidence="7">
    <location>
        <begin position="156"/>
        <end position="176"/>
    </location>
</feature>
<keyword evidence="2" id="KW-0813">Transport</keyword>
<dbReference type="AlphaFoldDB" id="A0A1R2BJ75"/>
<dbReference type="PANTHER" id="PTHR23505">
    <property type="entry name" value="SPINSTER"/>
    <property type="match status" value="1"/>
</dbReference>
<feature type="transmembrane region" description="Helical" evidence="7">
    <location>
        <begin position="365"/>
        <end position="387"/>
    </location>
</feature>
<evidence type="ECO:0000313" key="9">
    <source>
        <dbReference type="EMBL" id="OMJ76799.1"/>
    </source>
</evidence>
<dbReference type="Pfam" id="PF07690">
    <property type="entry name" value="MFS_1"/>
    <property type="match status" value="1"/>
</dbReference>
<gene>
    <name evidence="9" type="ORF">SteCoe_23734</name>
</gene>
<dbReference type="PROSITE" id="PS50850">
    <property type="entry name" value="MFS"/>
    <property type="match status" value="1"/>
</dbReference>
<sequence length="492" mass="54581">MGIKARGKEKAKELAERPPGESNQKTFILFCMIIFTLNMDSGIVPASLSKIQQEIQISFQEQGAIGALVFLGICMGSLTVTPVLQQFSASATLSNLLITYAIFTALFSFCYDLYLVYICRLAMGFTRSFFTIYGPVWVNEFSPPESSTKWLGSLQASSSLGAIGGYTLAGLIIILLDGYLSWRSAVQIQAIALVPLFLLLKSKDRATIDIIDASVEENAKTIVSPGDHPTGLSKIIRIDTINISHLANFMLQIKALFSNGVFVWVTLSLGSLMFVITGVQYWMTLYMLQVLKADHLEVIIAFSVICSTAPMFGVMFGGWLSDHMGGYKEKNRLNAVQLTLVFSILAAVFAVPISFVGSFNYVCPLLWVMMFWGGALYPIATGINISTQSRENQSAASSISQLVFNIGAYFAPTLSAAVMDMFSDRITGLRWGIRCVFLSSIFGLLFIIAAWVVCYKKHQLYEEEERDEVGDLYSNNEFKIEMLRRRLHSYSF</sequence>
<feature type="transmembrane region" description="Helical" evidence="7">
    <location>
        <begin position="63"/>
        <end position="84"/>
    </location>
</feature>
<feature type="transmembrane region" description="Helical" evidence="7">
    <location>
        <begin position="333"/>
        <end position="353"/>
    </location>
</feature>
<dbReference type="InterPro" id="IPR036259">
    <property type="entry name" value="MFS_trans_sf"/>
</dbReference>
<dbReference type="InterPro" id="IPR011701">
    <property type="entry name" value="MFS"/>
</dbReference>
<feature type="transmembrane region" description="Helical" evidence="7">
    <location>
        <begin position="399"/>
        <end position="419"/>
    </location>
</feature>
<feature type="transmembrane region" description="Helical" evidence="7">
    <location>
        <begin position="431"/>
        <end position="454"/>
    </location>
</feature>
<dbReference type="EMBL" id="MPUH01000610">
    <property type="protein sequence ID" value="OMJ76799.1"/>
    <property type="molecule type" value="Genomic_DNA"/>
</dbReference>
<feature type="transmembrane region" description="Helical" evidence="7">
    <location>
        <begin position="27"/>
        <end position="51"/>
    </location>
</feature>
<name>A0A1R2BJ75_9CILI</name>
<keyword evidence="10" id="KW-1185">Reference proteome</keyword>
<proteinExistence type="inferred from homology"/>
<dbReference type="InterPro" id="IPR044770">
    <property type="entry name" value="MFS_spinster-like"/>
</dbReference>
<dbReference type="OrthoDB" id="6770063at2759"/>
<evidence type="ECO:0000256" key="5">
    <source>
        <dbReference type="ARBA" id="ARBA00023136"/>
    </source>
</evidence>